<dbReference type="GO" id="GO:0005737">
    <property type="term" value="C:cytoplasm"/>
    <property type="evidence" value="ECO:0007669"/>
    <property type="project" value="UniProtKB-SubCell"/>
</dbReference>
<proteinExistence type="inferred from homology"/>
<reference evidence="13 14" key="1">
    <citation type="submission" date="2018-08" db="EMBL/GenBank/DDBJ databases">
        <title>Henriciella mobilis sp. nov., isolated from seawater.</title>
        <authorList>
            <person name="Cheng H."/>
            <person name="Wu Y.-H."/>
            <person name="Xu X.-W."/>
            <person name="Guo L.-L."/>
        </authorList>
    </citation>
    <scope>NUCLEOTIDE SEQUENCE [LARGE SCALE GENOMIC DNA]</scope>
    <source>
        <strain evidence="13 14">CCUG66934</strain>
    </source>
</reference>
<keyword evidence="5 9" id="KW-0132">Cell division</keyword>
<feature type="domain" description="Mur ligase central" evidence="12">
    <location>
        <begin position="121"/>
        <end position="303"/>
    </location>
</feature>
<keyword evidence="9 10" id="KW-0573">Peptidoglycan synthesis</keyword>
<evidence type="ECO:0000256" key="10">
    <source>
        <dbReference type="RuleBase" id="RU003664"/>
    </source>
</evidence>
<keyword evidence="9 10" id="KW-0961">Cell wall biogenesis/degradation</keyword>
<dbReference type="OrthoDB" id="9809796at2"/>
<dbReference type="SUPFAM" id="SSF51984">
    <property type="entry name" value="MurCD N-terminal domain"/>
    <property type="match status" value="1"/>
</dbReference>
<keyword evidence="4 9" id="KW-0436">Ligase</keyword>
<dbReference type="EMBL" id="QWGB01000009">
    <property type="protein sequence ID" value="RIJ21403.1"/>
    <property type="molecule type" value="Genomic_DNA"/>
</dbReference>
<evidence type="ECO:0000313" key="14">
    <source>
        <dbReference type="Proteomes" id="UP000265431"/>
    </source>
</evidence>
<comment type="function">
    <text evidence="9 10">Cell wall formation. Catalyzes the addition of glutamate to the nucleotide precursor UDP-N-acetylmuramoyl-L-alanine (UMA).</text>
</comment>
<evidence type="ECO:0000256" key="1">
    <source>
        <dbReference type="ARBA" id="ARBA00004496"/>
    </source>
</evidence>
<evidence type="ECO:0000256" key="8">
    <source>
        <dbReference type="ARBA" id="ARBA00023306"/>
    </source>
</evidence>
<keyword evidence="6 9" id="KW-0547">Nucleotide-binding</keyword>
<dbReference type="Gene3D" id="3.40.50.720">
    <property type="entry name" value="NAD(P)-binding Rossmann-like Domain"/>
    <property type="match status" value="1"/>
</dbReference>
<dbReference type="PANTHER" id="PTHR43692:SF1">
    <property type="entry name" value="UDP-N-ACETYLMURAMOYLALANINE--D-GLUTAMATE LIGASE"/>
    <property type="match status" value="1"/>
</dbReference>
<evidence type="ECO:0000256" key="9">
    <source>
        <dbReference type="HAMAP-Rule" id="MF_00639"/>
    </source>
</evidence>
<keyword evidence="3 9" id="KW-0963">Cytoplasm</keyword>
<comment type="pathway">
    <text evidence="2 9 10">Cell wall biogenesis; peptidoglycan biosynthesis.</text>
</comment>
<dbReference type="InterPro" id="IPR018109">
    <property type="entry name" value="Folylpolyglutamate_synth_CS"/>
</dbReference>
<dbReference type="HAMAP" id="MF_00639">
    <property type="entry name" value="MurD"/>
    <property type="match status" value="1"/>
</dbReference>
<protein>
    <recommendedName>
        <fullName evidence="9 10">UDP-N-acetylmuramoylalanine--D-glutamate ligase</fullName>
        <ecNumber evidence="9 10">6.3.2.9</ecNumber>
    </recommendedName>
    <alternativeName>
        <fullName evidence="9">D-glutamic acid-adding enzyme</fullName>
    </alternativeName>
    <alternativeName>
        <fullName evidence="9">UDP-N-acetylmuramoyl-L-alanyl-D-glutamate synthetase</fullName>
    </alternativeName>
</protein>
<dbReference type="InterPro" id="IPR036565">
    <property type="entry name" value="Mur-like_cat_sf"/>
</dbReference>
<feature type="domain" description="Mur ligase C-terminal" evidence="11">
    <location>
        <begin position="325"/>
        <end position="439"/>
    </location>
</feature>
<dbReference type="PROSITE" id="PS01011">
    <property type="entry name" value="FOLYLPOLYGLU_SYNT_1"/>
    <property type="match status" value="1"/>
</dbReference>
<dbReference type="UniPathway" id="UPA00219"/>
<name>A0A399QRI3_9PROT</name>
<dbReference type="RefSeq" id="WP_119380555.1">
    <property type="nucleotide sequence ID" value="NZ_QWGB01000009.1"/>
</dbReference>
<keyword evidence="8 9" id="KW-0131">Cell cycle</keyword>
<dbReference type="EC" id="6.3.2.9" evidence="9 10"/>
<feature type="binding site" evidence="9">
    <location>
        <begin position="123"/>
        <end position="129"/>
    </location>
    <ligand>
        <name>ATP</name>
        <dbReference type="ChEBI" id="CHEBI:30616"/>
    </ligand>
</feature>
<evidence type="ECO:0000256" key="5">
    <source>
        <dbReference type="ARBA" id="ARBA00022618"/>
    </source>
</evidence>
<dbReference type="Proteomes" id="UP000265431">
    <property type="component" value="Unassembled WGS sequence"/>
</dbReference>
<evidence type="ECO:0000259" key="11">
    <source>
        <dbReference type="Pfam" id="PF02875"/>
    </source>
</evidence>
<dbReference type="AlphaFoldDB" id="A0A399QRI3"/>
<dbReference type="SUPFAM" id="SSF53244">
    <property type="entry name" value="MurD-like peptide ligases, peptide-binding domain"/>
    <property type="match status" value="1"/>
</dbReference>
<comment type="catalytic activity">
    <reaction evidence="9 10">
        <text>UDP-N-acetyl-alpha-D-muramoyl-L-alanine + D-glutamate + ATP = UDP-N-acetyl-alpha-D-muramoyl-L-alanyl-D-glutamate + ADP + phosphate + H(+)</text>
        <dbReference type="Rhea" id="RHEA:16429"/>
        <dbReference type="ChEBI" id="CHEBI:15378"/>
        <dbReference type="ChEBI" id="CHEBI:29986"/>
        <dbReference type="ChEBI" id="CHEBI:30616"/>
        <dbReference type="ChEBI" id="CHEBI:43474"/>
        <dbReference type="ChEBI" id="CHEBI:83898"/>
        <dbReference type="ChEBI" id="CHEBI:83900"/>
        <dbReference type="ChEBI" id="CHEBI:456216"/>
        <dbReference type="EC" id="6.3.2.9"/>
    </reaction>
</comment>
<sequence>MIAITEYAGRDVAVYGLGRTGLAAARALKAGKAKVHAWDDNEASRAKAEAEGIPISDLNKRDWQSFAALVLSPGIPLTHPQPHRLVRLAEMTNVPVVGDMELFARAVQSLPERGRPKIIGITGTNGKSTTTALIGHILKECGLDVHVGGNIGTGVLDLPALSANGYYVLELSSYQLDLTKSLRCDVSVLLNMSPDHLDRHGGMDGYVAAKKRIFRNQGAGDTAIIGFDDKYAQAIAMSLAQGGEMRLARISSEFALGRGVSAIDGKLFDSLANNAVRVGDLADSATLPGRHNWQNAAAAYAACRALGLDPGRIFAAILTFPGLAHRMEQVGEIDGVRFVNDSKATNAQAAEQALRAYPRVYWIAGGQAKAGGIEPLMPLMDRVAKAYFVGEAADDFARTLDGKASHETCGTLDKAVARALEDAKASGEENPIILLSPACASFDQFKDFEARGDAFREAVETLGGDALRPVMRESA</sequence>
<dbReference type="SUPFAM" id="SSF53623">
    <property type="entry name" value="MurD-like peptide ligases, catalytic domain"/>
    <property type="match status" value="1"/>
</dbReference>
<keyword evidence="7 9" id="KW-0067">ATP-binding</keyword>
<dbReference type="GO" id="GO:0071555">
    <property type="term" value="P:cell wall organization"/>
    <property type="evidence" value="ECO:0007669"/>
    <property type="project" value="UniProtKB-KW"/>
</dbReference>
<evidence type="ECO:0000256" key="3">
    <source>
        <dbReference type="ARBA" id="ARBA00022490"/>
    </source>
</evidence>
<dbReference type="Gene3D" id="3.90.190.20">
    <property type="entry name" value="Mur ligase, C-terminal domain"/>
    <property type="match status" value="1"/>
</dbReference>
<dbReference type="InterPro" id="IPR004101">
    <property type="entry name" value="Mur_ligase_C"/>
</dbReference>
<dbReference type="InterPro" id="IPR036615">
    <property type="entry name" value="Mur_ligase_C_dom_sf"/>
</dbReference>
<dbReference type="NCBIfam" id="TIGR01087">
    <property type="entry name" value="murD"/>
    <property type="match status" value="1"/>
</dbReference>
<evidence type="ECO:0000259" key="12">
    <source>
        <dbReference type="Pfam" id="PF08245"/>
    </source>
</evidence>
<dbReference type="GO" id="GO:0008764">
    <property type="term" value="F:UDP-N-acetylmuramoylalanine-D-glutamate ligase activity"/>
    <property type="evidence" value="ECO:0007669"/>
    <property type="project" value="UniProtKB-UniRule"/>
</dbReference>
<dbReference type="PANTHER" id="PTHR43692">
    <property type="entry name" value="UDP-N-ACETYLMURAMOYLALANINE--D-GLUTAMATE LIGASE"/>
    <property type="match status" value="1"/>
</dbReference>
<evidence type="ECO:0000256" key="2">
    <source>
        <dbReference type="ARBA" id="ARBA00004752"/>
    </source>
</evidence>
<evidence type="ECO:0000256" key="4">
    <source>
        <dbReference type="ARBA" id="ARBA00022598"/>
    </source>
</evidence>
<dbReference type="GO" id="GO:0008360">
    <property type="term" value="P:regulation of cell shape"/>
    <property type="evidence" value="ECO:0007669"/>
    <property type="project" value="UniProtKB-KW"/>
</dbReference>
<accession>A0A399QRI3</accession>
<comment type="caution">
    <text evidence="13">The sequence shown here is derived from an EMBL/GenBank/DDBJ whole genome shotgun (WGS) entry which is preliminary data.</text>
</comment>
<dbReference type="Pfam" id="PF08245">
    <property type="entry name" value="Mur_ligase_M"/>
    <property type="match status" value="1"/>
</dbReference>
<comment type="subcellular location">
    <subcellularLocation>
        <location evidence="1 9 10">Cytoplasm</location>
    </subcellularLocation>
</comment>
<dbReference type="GO" id="GO:0004326">
    <property type="term" value="F:tetrahydrofolylpolyglutamate synthase activity"/>
    <property type="evidence" value="ECO:0007669"/>
    <property type="project" value="InterPro"/>
</dbReference>
<dbReference type="Gene3D" id="3.40.1190.10">
    <property type="entry name" value="Mur-like, catalytic domain"/>
    <property type="match status" value="1"/>
</dbReference>
<evidence type="ECO:0000313" key="13">
    <source>
        <dbReference type="EMBL" id="RIJ21403.1"/>
    </source>
</evidence>
<dbReference type="Pfam" id="PF02875">
    <property type="entry name" value="Mur_ligase_C"/>
    <property type="match status" value="1"/>
</dbReference>
<comment type="similarity">
    <text evidence="9">Belongs to the MurCDEF family.</text>
</comment>
<dbReference type="GO" id="GO:0005524">
    <property type="term" value="F:ATP binding"/>
    <property type="evidence" value="ECO:0007669"/>
    <property type="project" value="UniProtKB-UniRule"/>
</dbReference>
<keyword evidence="9 10" id="KW-0133">Cell shape</keyword>
<gene>
    <name evidence="9" type="primary">murD</name>
    <name evidence="13" type="ORF">D1224_13910</name>
</gene>
<keyword evidence="14" id="KW-1185">Reference proteome</keyword>
<dbReference type="GO" id="GO:0009252">
    <property type="term" value="P:peptidoglycan biosynthetic process"/>
    <property type="evidence" value="ECO:0007669"/>
    <property type="project" value="UniProtKB-UniRule"/>
</dbReference>
<organism evidence="13 14">
    <name type="scientific">Henriciella barbarensis</name>
    <dbReference type="NCBI Taxonomy" id="86342"/>
    <lineage>
        <taxon>Bacteria</taxon>
        <taxon>Pseudomonadati</taxon>
        <taxon>Pseudomonadota</taxon>
        <taxon>Alphaproteobacteria</taxon>
        <taxon>Hyphomonadales</taxon>
        <taxon>Hyphomonadaceae</taxon>
        <taxon>Henriciella</taxon>
    </lineage>
</organism>
<dbReference type="GO" id="GO:0051301">
    <property type="term" value="P:cell division"/>
    <property type="evidence" value="ECO:0007669"/>
    <property type="project" value="UniProtKB-KW"/>
</dbReference>
<dbReference type="InterPro" id="IPR013221">
    <property type="entry name" value="Mur_ligase_cen"/>
</dbReference>
<evidence type="ECO:0000256" key="7">
    <source>
        <dbReference type="ARBA" id="ARBA00022840"/>
    </source>
</evidence>
<dbReference type="InterPro" id="IPR005762">
    <property type="entry name" value="MurD"/>
</dbReference>
<evidence type="ECO:0000256" key="6">
    <source>
        <dbReference type="ARBA" id="ARBA00022741"/>
    </source>
</evidence>